<evidence type="ECO:0000313" key="2">
    <source>
        <dbReference type="EMBL" id="KVM37329.1"/>
    </source>
</evidence>
<dbReference type="EMBL" id="LOZE01000025">
    <property type="protein sequence ID" value="KVM37329.1"/>
    <property type="molecule type" value="Genomic_DNA"/>
</dbReference>
<name>A0AB73G5W0_9BURK</name>
<gene>
    <name evidence="2" type="ORF">WJ53_28535</name>
</gene>
<accession>A0AB73G5W0</accession>
<protein>
    <recommendedName>
        <fullName evidence="1">DUF6875 domain-containing protein</fullName>
    </recommendedName>
</protein>
<dbReference type="Pfam" id="PF21780">
    <property type="entry name" value="DUF6875"/>
    <property type="match status" value="1"/>
</dbReference>
<feature type="domain" description="DUF6875" evidence="1">
    <location>
        <begin position="1"/>
        <end position="66"/>
    </location>
</feature>
<dbReference type="InterPro" id="IPR049240">
    <property type="entry name" value="DUF6875"/>
</dbReference>
<evidence type="ECO:0000313" key="3">
    <source>
        <dbReference type="Proteomes" id="UP000061665"/>
    </source>
</evidence>
<dbReference type="Proteomes" id="UP000061665">
    <property type="component" value="Unassembled WGS sequence"/>
</dbReference>
<organism evidence="2 3">
    <name type="scientific">Burkholderia ubonensis</name>
    <dbReference type="NCBI Taxonomy" id="101571"/>
    <lineage>
        <taxon>Bacteria</taxon>
        <taxon>Pseudomonadati</taxon>
        <taxon>Pseudomonadota</taxon>
        <taxon>Betaproteobacteria</taxon>
        <taxon>Burkholderiales</taxon>
        <taxon>Burkholderiaceae</taxon>
        <taxon>Burkholderia</taxon>
        <taxon>Burkholderia cepacia complex</taxon>
    </lineage>
</organism>
<sequence>MIGQFFPGCAEQALWNENFFPLQSPVPLIAIRNMVPTDVAFLYDNEEFMDVYRTRFGDRAERAIRQYETARGIVA</sequence>
<proteinExistence type="predicted"/>
<evidence type="ECO:0000259" key="1">
    <source>
        <dbReference type="Pfam" id="PF21780"/>
    </source>
</evidence>
<comment type="caution">
    <text evidence="2">The sequence shown here is derived from an EMBL/GenBank/DDBJ whole genome shotgun (WGS) entry which is preliminary data.</text>
</comment>
<reference evidence="2 3" key="1">
    <citation type="submission" date="2015-11" db="EMBL/GenBank/DDBJ databases">
        <title>Expanding the genomic diversity of Burkholderia species for the development of highly accurate diagnostics.</title>
        <authorList>
            <person name="Sahl J."/>
            <person name="Keim P."/>
            <person name="Wagner D."/>
        </authorList>
    </citation>
    <scope>NUCLEOTIDE SEQUENCE [LARGE SCALE GENOMIC DNA]</scope>
    <source>
        <strain evidence="2 3">MSMB2058</strain>
    </source>
</reference>
<dbReference type="AlphaFoldDB" id="A0AB73G5W0"/>